<dbReference type="Proteomes" id="UP000244932">
    <property type="component" value="Unassembled WGS sequence"/>
</dbReference>
<dbReference type="PANTHER" id="PTHR43364">
    <property type="entry name" value="NADH-SPECIFIC METHYLGLYOXAL REDUCTASE-RELATED"/>
    <property type="match status" value="1"/>
</dbReference>
<evidence type="ECO:0000259" key="1">
    <source>
        <dbReference type="Pfam" id="PF00248"/>
    </source>
</evidence>
<dbReference type="AlphaFoldDB" id="A0A2R8ADN8"/>
<dbReference type="Gene3D" id="3.20.20.100">
    <property type="entry name" value="NADP-dependent oxidoreductase domain"/>
    <property type="match status" value="1"/>
</dbReference>
<dbReference type="Pfam" id="PF00248">
    <property type="entry name" value="Aldo_ket_red"/>
    <property type="match status" value="1"/>
</dbReference>
<accession>A0A2R8ADN8</accession>
<protein>
    <submittedName>
        <fullName evidence="2">Oxidoreductase YdhF</fullName>
        <ecNumber evidence="2">1.-.-.-</ecNumber>
    </submittedName>
</protein>
<evidence type="ECO:0000313" key="3">
    <source>
        <dbReference type="Proteomes" id="UP000244932"/>
    </source>
</evidence>
<dbReference type="GO" id="GO:0016491">
    <property type="term" value="F:oxidoreductase activity"/>
    <property type="evidence" value="ECO:0007669"/>
    <property type="project" value="UniProtKB-KW"/>
</dbReference>
<evidence type="ECO:0000313" key="2">
    <source>
        <dbReference type="EMBL" id="SPF30357.1"/>
    </source>
</evidence>
<dbReference type="RefSeq" id="WP_108783051.1">
    <property type="nucleotide sequence ID" value="NZ_OMKW01000003.1"/>
</dbReference>
<reference evidence="2 3" key="1">
    <citation type="submission" date="2018-03" db="EMBL/GenBank/DDBJ databases">
        <authorList>
            <person name="Keele B.F."/>
        </authorList>
    </citation>
    <scope>NUCLEOTIDE SEQUENCE [LARGE SCALE GENOMIC DNA]</scope>
    <source>
        <strain evidence="2 3">CeCT 8812</strain>
    </source>
</reference>
<dbReference type="EMBL" id="OMKW01000003">
    <property type="protein sequence ID" value="SPF30357.1"/>
    <property type="molecule type" value="Genomic_DNA"/>
</dbReference>
<dbReference type="InterPro" id="IPR036812">
    <property type="entry name" value="NAD(P)_OxRdtase_dom_sf"/>
</dbReference>
<organism evidence="2 3">
    <name type="scientific">Pontivivens insulae</name>
    <dbReference type="NCBI Taxonomy" id="1639689"/>
    <lineage>
        <taxon>Bacteria</taxon>
        <taxon>Pseudomonadati</taxon>
        <taxon>Pseudomonadota</taxon>
        <taxon>Alphaproteobacteria</taxon>
        <taxon>Rhodobacterales</taxon>
        <taxon>Paracoccaceae</taxon>
        <taxon>Pontivivens</taxon>
    </lineage>
</organism>
<gene>
    <name evidence="2" type="primary">ydhF</name>
    <name evidence="2" type="ORF">POI8812_02693</name>
</gene>
<dbReference type="PANTHER" id="PTHR43364:SF1">
    <property type="entry name" value="OXIDOREDUCTASE YDHF"/>
    <property type="match status" value="1"/>
</dbReference>
<sequence>MSDLILLTRETQIADRKVGRLAYGCWRFAGSDLAAAQAKVEAALSIGANVLDTAAIYGFGAEGFGDAEARLGDLFASQPGLRDQVAVVTKGGIVPPEPYDSRAASLIESAENSLRRLRSEQVELFLIHRPDNLAHPAEMAEALTELRDSGKIAEAGVSNFSPAQLSALQAHLDFPLAATQPEISLSRTEPLFDGVLDQAMELGVLPMAWSPLGGGALMTGSGPICTALDRIAGENGADRGAVALAWLLAHPAGIMPIIGSQNPDRIRAAGAAFDLKMTRRDWYALLEASLGHKMP</sequence>
<dbReference type="OrthoDB" id="9768793at2"/>
<keyword evidence="3" id="KW-1185">Reference proteome</keyword>
<dbReference type="SUPFAM" id="SSF51430">
    <property type="entry name" value="NAD(P)-linked oxidoreductase"/>
    <property type="match status" value="1"/>
</dbReference>
<feature type="domain" description="NADP-dependent oxidoreductase" evidence="1">
    <location>
        <begin position="20"/>
        <end position="284"/>
    </location>
</feature>
<dbReference type="InterPro" id="IPR023210">
    <property type="entry name" value="NADP_OxRdtase_dom"/>
</dbReference>
<keyword evidence="2" id="KW-0560">Oxidoreductase</keyword>
<dbReference type="GO" id="GO:0005829">
    <property type="term" value="C:cytosol"/>
    <property type="evidence" value="ECO:0007669"/>
    <property type="project" value="TreeGrafter"/>
</dbReference>
<dbReference type="EC" id="1.-.-.-" evidence="2"/>
<name>A0A2R8ADN8_9RHOB</name>
<proteinExistence type="predicted"/>
<dbReference type="InterPro" id="IPR050523">
    <property type="entry name" value="AKR_Detox_Biosynth"/>
</dbReference>